<dbReference type="Proteomes" id="UP000489600">
    <property type="component" value="Unassembled WGS sequence"/>
</dbReference>
<feature type="compositionally biased region" description="Basic and acidic residues" evidence="1">
    <location>
        <begin position="13"/>
        <end position="25"/>
    </location>
</feature>
<keyword evidence="3" id="KW-1185">Reference proteome</keyword>
<comment type="caution">
    <text evidence="2">The sequence shown here is derived from an EMBL/GenBank/DDBJ whole genome shotgun (WGS) entry which is preliminary data.</text>
</comment>
<evidence type="ECO:0000313" key="3">
    <source>
        <dbReference type="Proteomes" id="UP000489600"/>
    </source>
</evidence>
<reference evidence="2" key="1">
    <citation type="submission" date="2019-07" db="EMBL/GenBank/DDBJ databases">
        <authorList>
            <person name="Dittberner H."/>
        </authorList>
    </citation>
    <scope>NUCLEOTIDE SEQUENCE [LARGE SCALE GENOMIC DNA]</scope>
</reference>
<evidence type="ECO:0000313" key="2">
    <source>
        <dbReference type="EMBL" id="VVB06135.1"/>
    </source>
</evidence>
<sequence>MYQGNLKWQPNLDDDHNAESSDLHKTSNAISENSEEGGEIENSEKLKMVPLNGNEELREKRRSWA</sequence>
<gene>
    <name evidence="2" type="ORF">ANE_LOCUS16579</name>
</gene>
<organism evidence="2 3">
    <name type="scientific">Arabis nemorensis</name>
    <dbReference type="NCBI Taxonomy" id="586526"/>
    <lineage>
        <taxon>Eukaryota</taxon>
        <taxon>Viridiplantae</taxon>
        <taxon>Streptophyta</taxon>
        <taxon>Embryophyta</taxon>
        <taxon>Tracheophyta</taxon>
        <taxon>Spermatophyta</taxon>
        <taxon>Magnoliopsida</taxon>
        <taxon>eudicotyledons</taxon>
        <taxon>Gunneridae</taxon>
        <taxon>Pentapetalae</taxon>
        <taxon>rosids</taxon>
        <taxon>malvids</taxon>
        <taxon>Brassicales</taxon>
        <taxon>Brassicaceae</taxon>
        <taxon>Arabideae</taxon>
        <taxon>Arabis</taxon>
    </lineage>
</organism>
<dbReference type="EMBL" id="CABITT030000005">
    <property type="protein sequence ID" value="VVB06135.1"/>
    <property type="molecule type" value="Genomic_DNA"/>
</dbReference>
<name>A0A565BXL0_9BRAS</name>
<accession>A0A565BXL0</accession>
<protein>
    <submittedName>
        <fullName evidence="2">Uncharacterized protein</fullName>
    </submittedName>
</protein>
<dbReference type="AlphaFoldDB" id="A0A565BXL0"/>
<feature type="region of interest" description="Disordered" evidence="1">
    <location>
        <begin position="1"/>
        <end position="65"/>
    </location>
</feature>
<proteinExistence type="predicted"/>
<evidence type="ECO:0000256" key="1">
    <source>
        <dbReference type="SAM" id="MobiDB-lite"/>
    </source>
</evidence>